<feature type="compositionally biased region" description="Polar residues" evidence="1">
    <location>
        <begin position="150"/>
        <end position="164"/>
    </location>
</feature>
<gene>
    <name evidence="2" type="ORF">NCGR_LOCUS58747</name>
</gene>
<dbReference type="EMBL" id="CAJGYO010000017">
    <property type="protein sequence ID" value="CAD6334649.1"/>
    <property type="molecule type" value="Genomic_DNA"/>
</dbReference>
<evidence type="ECO:0000313" key="3">
    <source>
        <dbReference type="Proteomes" id="UP000604825"/>
    </source>
</evidence>
<dbReference type="Proteomes" id="UP000604825">
    <property type="component" value="Unassembled WGS sequence"/>
</dbReference>
<keyword evidence="3" id="KW-1185">Reference proteome</keyword>
<dbReference type="GO" id="GO:0000911">
    <property type="term" value="P:cytokinesis by cell plate formation"/>
    <property type="evidence" value="ECO:0007669"/>
    <property type="project" value="InterPro"/>
</dbReference>
<feature type="compositionally biased region" description="Low complexity" evidence="1">
    <location>
        <begin position="17"/>
        <end position="28"/>
    </location>
</feature>
<comment type="caution">
    <text evidence="2">The sequence shown here is derived from an EMBL/GenBank/DDBJ whole genome shotgun (WGS) entry which is preliminary data.</text>
</comment>
<dbReference type="AlphaFoldDB" id="A0A811RZE8"/>
<feature type="compositionally biased region" description="Low complexity" evidence="1">
    <location>
        <begin position="82"/>
        <end position="99"/>
    </location>
</feature>
<reference evidence="2" key="1">
    <citation type="submission" date="2020-10" db="EMBL/GenBank/DDBJ databases">
        <authorList>
            <person name="Han B."/>
            <person name="Lu T."/>
            <person name="Zhao Q."/>
            <person name="Huang X."/>
            <person name="Zhao Y."/>
        </authorList>
    </citation>
    <scope>NUCLEOTIDE SEQUENCE</scope>
</reference>
<accession>A0A811RZE8</accession>
<feature type="region of interest" description="Disordered" evidence="1">
    <location>
        <begin position="1"/>
        <end position="216"/>
    </location>
</feature>
<name>A0A811RZE8_9POAL</name>
<proteinExistence type="predicted"/>
<feature type="compositionally biased region" description="Gly residues" evidence="1">
    <location>
        <begin position="101"/>
        <end position="110"/>
    </location>
</feature>
<organism evidence="2 3">
    <name type="scientific">Miscanthus lutarioriparius</name>
    <dbReference type="NCBI Taxonomy" id="422564"/>
    <lineage>
        <taxon>Eukaryota</taxon>
        <taxon>Viridiplantae</taxon>
        <taxon>Streptophyta</taxon>
        <taxon>Embryophyta</taxon>
        <taxon>Tracheophyta</taxon>
        <taxon>Spermatophyta</taxon>
        <taxon>Magnoliopsida</taxon>
        <taxon>Liliopsida</taxon>
        <taxon>Poales</taxon>
        <taxon>Poaceae</taxon>
        <taxon>PACMAD clade</taxon>
        <taxon>Panicoideae</taxon>
        <taxon>Andropogonodae</taxon>
        <taxon>Andropogoneae</taxon>
        <taxon>Saccharinae</taxon>
        <taxon>Miscanthus</taxon>
    </lineage>
</organism>
<dbReference type="OrthoDB" id="2014962at2759"/>
<dbReference type="InterPro" id="IPR040321">
    <property type="entry name" value="SCD2-like"/>
</dbReference>
<feature type="compositionally biased region" description="Polar residues" evidence="1">
    <location>
        <begin position="128"/>
        <end position="140"/>
    </location>
</feature>
<evidence type="ECO:0000313" key="2">
    <source>
        <dbReference type="EMBL" id="CAD6334649.1"/>
    </source>
</evidence>
<protein>
    <submittedName>
        <fullName evidence="2">Uncharacterized protein</fullName>
    </submittedName>
</protein>
<dbReference type="PANTHER" id="PTHR31762">
    <property type="entry name" value="FAS-BINDING FACTOR-LIKE PROTEIN"/>
    <property type="match status" value="1"/>
</dbReference>
<evidence type="ECO:0000256" key="1">
    <source>
        <dbReference type="SAM" id="MobiDB-lite"/>
    </source>
</evidence>
<sequence length="480" mass="51159">MDRLSRPASPGGGGLGYASRRGLYAQAASHHHQAGGGSAQTSPGGSPKELSPVHRHARAGSLGGAGAASTAGRRAGVGAGAGARAQNSAARAAAQRLARVMGGGAGGDAGSGSDDDDDYELSGPPIELSNTPRRTSTRCPSPSIGRYLADQTQVGRPPSLTNRYTAGKSVPMIPSIKRPATSGAGAGAGSESPMPNRREQRRSVDLGSSLRARRTSSSLNDEINTLQVENESMYDKFNMLEAINLVFILPASSHLQLAEERSDDGDAKSMHMEREDSDIGDAVETEPILISRKDAALEQRKIAMRIASRRSSSASCNEIATLKSEAKVTSNLVTSVSRRLKSARSELRSLQATANRMMLSQEELEEVVLKRCWLARYWTLCSKLGIHSDIAEEKKEYWSSFAPRALEAVLSIGQKARDGTLSVHVVTDNADMESRSKMSDVNDISSDGNIETMLSVEKGLRELASLKVFLKLESFNCMSA</sequence>
<feature type="compositionally biased region" description="Low complexity" evidence="1">
    <location>
        <begin position="206"/>
        <end position="216"/>
    </location>
</feature>
<dbReference type="PANTHER" id="PTHR31762:SF17">
    <property type="entry name" value="COILED-COIL DOMAIN-CONTAINING PROTEIN SCD2"/>
    <property type="match status" value="1"/>
</dbReference>